<gene>
    <name evidence="2" type="ORF">J0695_01100</name>
</gene>
<evidence type="ECO:0000259" key="1">
    <source>
        <dbReference type="Pfam" id="PF13539"/>
    </source>
</evidence>
<comment type="caution">
    <text evidence="2">The sequence shown here is derived from an EMBL/GenBank/DDBJ whole genome shotgun (WGS) entry which is preliminary data.</text>
</comment>
<sequence>MNHWGFDGRIHTGELVVGKQAVRPLMYVFGRAFAAHFPIRRMRPMAKYGGSDTAAMNADNTSAFNCRAVTGDPTRRSQHSFGNAVDINTRENPYVDRYGRVYPASGAAYLDRRRKAKGMIRTGDVITTAMHAVGWKWGGRWWAPDYQHFSANGR</sequence>
<feature type="domain" description="Peptidase M15C" evidence="1">
    <location>
        <begin position="72"/>
        <end position="150"/>
    </location>
</feature>
<dbReference type="Pfam" id="PF13539">
    <property type="entry name" value="Peptidase_M15_4"/>
    <property type="match status" value="1"/>
</dbReference>
<protein>
    <submittedName>
        <fullName evidence="2">M15 family metallopeptidase</fullName>
    </submittedName>
</protein>
<dbReference type="InterPro" id="IPR009045">
    <property type="entry name" value="Zn_M74/Hedgehog-like"/>
</dbReference>
<name>A0A939F214_9ACTN</name>
<organism evidence="2 3">
    <name type="scientific">Streptomyces beijiangensis</name>
    <dbReference type="NCBI Taxonomy" id="163361"/>
    <lineage>
        <taxon>Bacteria</taxon>
        <taxon>Bacillati</taxon>
        <taxon>Actinomycetota</taxon>
        <taxon>Actinomycetes</taxon>
        <taxon>Kitasatosporales</taxon>
        <taxon>Streptomycetaceae</taxon>
        <taxon>Streptomyces</taxon>
    </lineage>
</organism>
<accession>A0A939F214</accession>
<reference evidence="2" key="1">
    <citation type="submission" date="2021-03" db="EMBL/GenBank/DDBJ databases">
        <title>Streptomyces poriferae sp. nov., a novel marine sponge-derived Actinobacteria species with anti-MRSA activity.</title>
        <authorList>
            <person name="Sandoval-Powers M."/>
            <person name="Kralova S."/>
            <person name="Nguyen G.-S."/>
            <person name="Fawwal D."/>
            <person name="Degnes K."/>
            <person name="Klinkenberg G."/>
            <person name="Sletta H."/>
            <person name="Wentzel A."/>
            <person name="Liles M.R."/>
        </authorList>
    </citation>
    <scope>NUCLEOTIDE SEQUENCE</scope>
    <source>
        <strain evidence="2">DSM 41794</strain>
    </source>
</reference>
<evidence type="ECO:0000313" key="2">
    <source>
        <dbReference type="EMBL" id="MBO0510416.1"/>
    </source>
</evidence>
<proteinExistence type="predicted"/>
<dbReference type="Proteomes" id="UP000664167">
    <property type="component" value="Unassembled WGS sequence"/>
</dbReference>
<keyword evidence="3" id="KW-1185">Reference proteome</keyword>
<evidence type="ECO:0000313" key="3">
    <source>
        <dbReference type="Proteomes" id="UP000664167"/>
    </source>
</evidence>
<dbReference type="GO" id="GO:0008233">
    <property type="term" value="F:peptidase activity"/>
    <property type="evidence" value="ECO:0007669"/>
    <property type="project" value="InterPro"/>
</dbReference>
<dbReference type="InterPro" id="IPR039561">
    <property type="entry name" value="Peptidase_M15C"/>
</dbReference>
<dbReference type="SUPFAM" id="SSF55166">
    <property type="entry name" value="Hedgehog/DD-peptidase"/>
    <property type="match status" value="1"/>
</dbReference>
<dbReference type="AlphaFoldDB" id="A0A939F214"/>
<dbReference type="Gene3D" id="3.30.1380.10">
    <property type="match status" value="1"/>
</dbReference>
<dbReference type="EMBL" id="JAFLRJ010000007">
    <property type="protein sequence ID" value="MBO0510416.1"/>
    <property type="molecule type" value="Genomic_DNA"/>
</dbReference>